<feature type="region of interest" description="Disordered" evidence="3">
    <location>
        <begin position="844"/>
        <end position="869"/>
    </location>
</feature>
<feature type="compositionally biased region" description="Basic and acidic residues" evidence="3">
    <location>
        <begin position="311"/>
        <end position="344"/>
    </location>
</feature>
<organism evidence="5 6">
    <name type="scientific">Daphnia galeata</name>
    <dbReference type="NCBI Taxonomy" id="27404"/>
    <lineage>
        <taxon>Eukaryota</taxon>
        <taxon>Metazoa</taxon>
        <taxon>Ecdysozoa</taxon>
        <taxon>Arthropoda</taxon>
        <taxon>Crustacea</taxon>
        <taxon>Branchiopoda</taxon>
        <taxon>Diplostraca</taxon>
        <taxon>Cladocera</taxon>
        <taxon>Anomopoda</taxon>
        <taxon>Daphniidae</taxon>
        <taxon>Daphnia</taxon>
    </lineage>
</organism>
<dbReference type="PROSITE" id="PS50222">
    <property type="entry name" value="EF_HAND_2"/>
    <property type="match status" value="1"/>
</dbReference>
<evidence type="ECO:0000313" key="6">
    <source>
        <dbReference type="Proteomes" id="UP000789390"/>
    </source>
</evidence>
<feature type="coiled-coil region" evidence="2">
    <location>
        <begin position="928"/>
        <end position="955"/>
    </location>
</feature>
<feature type="coiled-coil region" evidence="2">
    <location>
        <begin position="202"/>
        <end position="272"/>
    </location>
</feature>
<evidence type="ECO:0000256" key="2">
    <source>
        <dbReference type="SAM" id="Coils"/>
    </source>
</evidence>
<evidence type="ECO:0000313" key="5">
    <source>
        <dbReference type="EMBL" id="CAH0099402.1"/>
    </source>
</evidence>
<dbReference type="InterPro" id="IPR019536">
    <property type="entry name" value="USHBP1_PDZ-bd"/>
</dbReference>
<dbReference type="InterPro" id="IPR011992">
    <property type="entry name" value="EF-hand-dom_pair"/>
</dbReference>
<feature type="region of interest" description="Disordered" evidence="3">
    <location>
        <begin position="721"/>
        <end position="753"/>
    </location>
</feature>
<feature type="domain" description="EF-hand" evidence="4">
    <location>
        <begin position="33"/>
        <end position="68"/>
    </location>
</feature>
<keyword evidence="6" id="KW-1185">Reference proteome</keyword>
<dbReference type="GO" id="GO:0005509">
    <property type="term" value="F:calcium ion binding"/>
    <property type="evidence" value="ECO:0007669"/>
    <property type="project" value="InterPro"/>
</dbReference>
<reference evidence="5" key="1">
    <citation type="submission" date="2021-11" db="EMBL/GenBank/DDBJ databases">
        <authorList>
            <person name="Schell T."/>
        </authorList>
    </citation>
    <scope>NUCLEOTIDE SEQUENCE</scope>
    <source>
        <strain evidence="5">M5</strain>
    </source>
</reference>
<dbReference type="InterPro" id="IPR002048">
    <property type="entry name" value="EF_hand_dom"/>
</dbReference>
<dbReference type="SUPFAM" id="SSF47473">
    <property type="entry name" value="EF-hand"/>
    <property type="match status" value="1"/>
</dbReference>
<dbReference type="InterPro" id="IPR040171">
    <property type="entry name" value="USBP1-like"/>
</dbReference>
<feature type="coiled-coil region" evidence="2">
    <location>
        <begin position="810"/>
        <end position="837"/>
    </location>
</feature>
<feature type="region of interest" description="Disordered" evidence="3">
    <location>
        <begin position="1"/>
        <end position="31"/>
    </location>
</feature>
<feature type="region of interest" description="Disordered" evidence="3">
    <location>
        <begin position="278"/>
        <end position="394"/>
    </location>
</feature>
<dbReference type="InterPro" id="IPR018247">
    <property type="entry name" value="EF_Hand_1_Ca_BS"/>
</dbReference>
<evidence type="ECO:0000256" key="1">
    <source>
        <dbReference type="ARBA" id="ARBA00022837"/>
    </source>
</evidence>
<evidence type="ECO:0000259" key="4">
    <source>
        <dbReference type="PROSITE" id="PS50222"/>
    </source>
</evidence>
<evidence type="ECO:0000256" key="3">
    <source>
        <dbReference type="SAM" id="MobiDB-lite"/>
    </source>
</evidence>
<proteinExistence type="predicted"/>
<dbReference type="AlphaFoldDB" id="A0A8J2WFA8"/>
<dbReference type="Gene3D" id="1.10.238.10">
    <property type="entry name" value="EF-hand"/>
    <property type="match status" value="1"/>
</dbReference>
<gene>
    <name evidence="5" type="ORF">DGAL_LOCUS1536</name>
</gene>
<accession>A0A8J2WFA8</accession>
<dbReference type="OrthoDB" id="6256369at2759"/>
<name>A0A8J2WFA8_9CRUS</name>
<dbReference type="EMBL" id="CAKKLH010000018">
    <property type="protein sequence ID" value="CAH0099402.1"/>
    <property type="molecule type" value="Genomic_DNA"/>
</dbReference>
<dbReference type="PANTHER" id="PTHR23347">
    <property type="entry name" value="COLORECTAL MUTANT CANCER PROTEIN MCC PROTEIN -RELATED"/>
    <property type="match status" value="1"/>
</dbReference>
<dbReference type="SMART" id="SM00054">
    <property type="entry name" value="EFh"/>
    <property type="match status" value="1"/>
</dbReference>
<feature type="compositionally biased region" description="Low complexity" evidence="3">
    <location>
        <begin position="364"/>
        <end position="379"/>
    </location>
</feature>
<sequence length="990" mass="108765">MDHDKATEQVRNQNAFDMGSNCGDTNSEAESISEEERVRRLFAVCDADGDGYIDSEDLVSALQELGLEGAINVSDLMQQMGADTQGKVSYEQFLQCRLSHRTEIEALRVHSGDTNLPSSGGWINANDLSGLYSADIHLPTSSEHSLGATSLRHESWEFDSGARDLSPEPNALYKLIEAAGVSLTANPSQILEIANKLHLAALGSLRGEISELHARLQRAAQDRDTLEQALAKTQLERLRLVQESEERLERQSTQYEERLTELHSVIAELTRKLNRQQYNVIKEEGEEEETEDDEDEEGEEDDDADNDGEEENKTKRSNPEVKGAVERPTDVKPEATNRNKRAEEVGYSLLKDGQDVTEEEPEADASSSCSSDLSFGASSSDEDGVGPAGEANQAGEDDLDAKAVQAGENLDQFLSSTAKEASATIADPLTAFSSENKELKVEILRLGQDLNQAQGVVDALRMERDELRRQLEMSQQPRPLPLSAAASMGALSIQGSPIHQRMASSRVSSPVVVEEGPVCKVAERVRIRRLDGRDKLLTGSQIASFGIRDARVAEQLVCSVHQDSVQGEAHHASGAEIVRVNELELEVERLASRSEHLRAQNDVLSMTLAESRALGERLAVLLGKYESNCMALRMALERADRVSEAFEVLAALVESEMSLLLANCQVAGLGLTGRGGSAWETESGGNSKDLSVLWKRATERRRSAENLARSLLSKYDRERDNWEDTGRHTNTTSSTSSGAESGSGSGSNPACTLEPTERKVRDIIGRLKGDRASLENTVQQVSLPLESVLVDPLPKEVLPLAEARKIDLEMAVIMQELMAMREERSRLRTQVYILEKERAAHEAQHQATAAQLRSLNTAGSSSEASGERSLPLVEGADGDELTVREKRLQLKIQELTGALERVTSSAELRSQQSAELVSDVKKANATLVQLLERTKKKYQSRLKRLEQQMVNMSERHAMQVRVLKQRVLVLEDESSVRPLPLSSAPSETSL</sequence>
<dbReference type="CDD" id="cd00051">
    <property type="entry name" value="EFh"/>
    <property type="match status" value="1"/>
</dbReference>
<dbReference type="PROSITE" id="PS00018">
    <property type="entry name" value="EF_HAND_1"/>
    <property type="match status" value="1"/>
</dbReference>
<feature type="compositionally biased region" description="Acidic residues" evidence="3">
    <location>
        <begin position="284"/>
        <end position="310"/>
    </location>
</feature>
<dbReference type="Pfam" id="PF13499">
    <property type="entry name" value="EF-hand_7"/>
    <property type="match status" value="1"/>
</dbReference>
<protein>
    <recommendedName>
        <fullName evidence="4">EF-hand domain-containing protein</fullName>
    </recommendedName>
</protein>
<dbReference type="PANTHER" id="PTHR23347:SF6">
    <property type="entry name" value="FI17904P1"/>
    <property type="match status" value="1"/>
</dbReference>
<keyword evidence="2" id="KW-0175">Coiled coil</keyword>
<dbReference type="Pfam" id="PF10506">
    <property type="entry name" value="USHBP1_PDZ-bd"/>
    <property type="match status" value="2"/>
</dbReference>
<feature type="compositionally biased region" description="Low complexity" evidence="3">
    <location>
        <begin position="728"/>
        <end position="742"/>
    </location>
</feature>
<keyword evidence="1" id="KW-0106">Calcium</keyword>
<dbReference type="Proteomes" id="UP000789390">
    <property type="component" value="Unassembled WGS sequence"/>
</dbReference>
<comment type="caution">
    <text evidence="5">The sequence shown here is derived from an EMBL/GenBank/DDBJ whole genome shotgun (WGS) entry which is preliminary data.</text>
</comment>